<protein>
    <submittedName>
        <fullName evidence="1">Uncharacterized protein</fullName>
    </submittedName>
</protein>
<dbReference type="AlphaFoldDB" id="A0A6N2U5Y4"/>
<reference evidence="1" key="1">
    <citation type="submission" date="2019-11" db="EMBL/GenBank/DDBJ databases">
        <authorList>
            <person name="Feng L."/>
        </authorList>
    </citation>
    <scope>NUCLEOTIDE SEQUENCE</scope>
    <source>
        <strain evidence="1">CnexileLFYP112</strain>
    </source>
</reference>
<gene>
    <name evidence="1" type="ORF">CNLFYP112_01933</name>
</gene>
<proteinExistence type="predicted"/>
<name>A0A6N2U5Y4_9FIRM</name>
<dbReference type="EMBL" id="CACRTG010000014">
    <property type="protein sequence ID" value="VYT13380.1"/>
    <property type="molecule type" value="Genomic_DNA"/>
</dbReference>
<organism evidence="1">
    <name type="scientific">[Clostridium] nexile</name>
    <dbReference type="NCBI Taxonomy" id="29361"/>
    <lineage>
        <taxon>Bacteria</taxon>
        <taxon>Bacillati</taxon>
        <taxon>Bacillota</taxon>
        <taxon>Clostridia</taxon>
        <taxon>Lachnospirales</taxon>
        <taxon>Lachnospiraceae</taxon>
        <taxon>Tyzzerella</taxon>
    </lineage>
</organism>
<accession>A0A6N2U5Y4</accession>
<evidence type="ECO:0000313" key="1">
    <source>
        <dbReference type="EMBL" id="VYT13380.1"/>
    </source>
</evidence>
<sequence>MTGQIWKSGEGSRLLSAVFIMLSMHIKVCLEKTGTIIMRCIWSLQMGKQCFFGRTEKRSASSGKKTVTFPCLPVKVLWKKGKTDILTVQEIRKHTALTKKGNVWKPSPLWAAVSRLLMKRKHRFVW</sequence>